<keyword evidence="5" id="KW-1185">Reference proteome</keyword>
<dbReference type="EMBL" id="BMOD01000011">
    <property type="protein sequence ID" value="GGJ41903.1"/>
    <property type="molecule type" value="Genomic_DNA"/>
</dbReference>
<dbReference type="Pfam" id="PF00583">
    <property type="entry name" value="Acetyltransf_1"/>
    <property type="match status" value="1"/>
</dbReference>
<keyword evidence="1" id="KW-0808">Transferase</keyword>
<name>A0ABQ2D2M2_9DEIO</name>
<protein>
    <submittedName>
        <fullName evidence="4">N-acetyltransferase</fullName>
    </submittedName>
</protein>
<evidence type="ECO:0000256" key="1">
    <source>
        <dbReference type="ARBA" id="ARBA00022679"/>
    </source>
</evidence>
<feature type="domain" description="N-acetyltransferase" evidence="3">
    <location>
        <begin position="3"/>
        <end position="173"/>
    </location>
</feature>
<gene>
    <name evidence="4" type="ORF">GCM10008938_29940</name>
</gene>
<dbReference type="InterPro" id="IPR000182">
    <property type="entry name" value="GNAT_dom"/>
</dbReference>
<proteinExistence type="predicted"/>
<accession>A0ABQ2D2M2</accession>
<dbReference type="SUPFAM" id="SSF55729">
    <property type="entry name" value="Acyl-CoA N-acyltransferases (Nat)"/>
    <property type="match status" value="1"/>
</dbReference>
<dbReference type="PANTHER" id="PTHR43877">
    <property type="entry name" value="AMINOALKYLPHOSPHONATE N-ACETYLTRANSFERASE-RELATED-RELATED"/>
    <property type="match status" value="1"/>
</dbReference>
<dbReference type="InterPro" id="IPR050832">
    <property type="entry name" value="Bact_Acetyltransf"/>
</dbReference>
<dbReference type="Gene3D" id="3.40.630.30">
    <property type="match status" value="1"/>
</dbReference>
<evidence type="ECO:0000313" key="4">
    <source>
        <dbReference type="EMBL" id="GGJ41903.1"/>
    </source>
</evidence>
<dbReference type="InterPro" id="IPR016181">
    <property type="entry name" value="Acyl_CoA_acyltransferase"/>
</dbReference>
<dbReference type="RefSeq" id="WP_189003693.1">
    <property type="nucleotide sequence ID" value="NZ_BMOD01000011.1"/>
</dbReference>
<evidence type="ECO:0000256" key="2">
    <source>
        <dbReference type="ARBA" id="ARBA00023315"/>
    </source>
</evidence>
<keyword evidence="2" id="KW-0012">Acyltransferase</keyword>
<evidence type="ECO:0000259" key="3">
    <source>
        <dbReference type="PROSITE" id="PS51186"/>
    </source>
</evidence>
<organism evidence="4 5">
    <name type="scientific">Deinococcus roseus</name>
    <dbReference type="NCBI Taxonomy" id="392414"/>
    <lineage>
        <taxon>Bacteria</taxon>
        <taxon>Thermotogati</taxon>
        <taxon>Deinococcota</taxon>
        <taxon>Deinococci</taxon>
        <taxon>Deinococcales</taxon>
        <taxon>Deinococcaceae</taxon>
        <taxon>Deinococcus</taxon>
    </lineage>
</organism>
<evidence type="ECO:0000313" key="5">
    <source>
        <dbReference type="Proteomes" id="UP000632222"/>
    </source>
</evidence>
<dbReference type="Proteomes" id="UP000632222">
    <property type="component" value="Unassembled WGS sequence"/>
</dbReference>
<dbReference type="CDD" id="cd04301">
    <property type="entry name" value="NAT_SF"/>
    <property type="match status" value="1"/>
</dbReference>
<comment type="caution">
    <text evidence="4">The sequence shown here is derived from an EMBL/GenBank/DDBJ whole genome shotgun (WGS) entry which is preliminary data.</text>
</comment>
<sequence length="173" mass="19786">MEYIVRNATVHDVSAIAKVHTQSWQETYAGRIPDEVLSQLTYERRLTQWERKTQDEWRDVLVLEVKESILAFSQTVHKPEADLHTDAELACIYALKAHHGQGFGKRLMQESVKKLHGAGATSLGLWVLKDNPTIGFYERMGGVCKAENSMRWFGHDLPVLGYVWDELSFILEA</sequence>
<reference evidence="5" key="1">
    <citation type="journal article" date="2019" name="Int. J. Syst. Evol. Microbiol.">
        <title>The Global Catalogue of Microorganisms (GCM) 10K type strain sequencing project: providing services to taxonomists for standard genome sequencing and annotation.</title>
        <authorList>
            <consortium name="The Broad Institute Genomics Platform"/>
            <consortium name="The Broad Institute Genome Sequencing Center for Infectious Disease"/>
            <person name="Wu L."/>
            <person name="Ma J."/>
        </authorList>
    </citation>
    <scope>NUCLEOTIDE SEQUENCE [LARGE SCALE GENOMIC DNA]</scope>
    <source>
        <strain evidence="5">JCM 14370</strain>
    </source>
</reference>
<dbReference type="PROSITE" id="PS51186">
    <property type="entry name" value="GNAT"/>
    <property type="match status" value="1"/>
</dbReference>
<dbReference type="PANTHER" id="PTHR43877:SF1">
    <property type="entry name" value="ACETYLTRANSFERASE"/>
    <property type="match status" value="1"/>
</dbReference>